<dbReference type="SUPFAM" id="SSF53335">
    <property type="entry name" value="S-adenosyl-L-methionine-dependent methyltransferases"/>
    <property type="match status" value="1"/>
</dbReference>
<dbReference type="AlphaFoldDB" id="A0A2U1TY46"/>
<dbReference type="InterPro" id="IPR029063">
    <property type="entry name" value="SAM-dependent_MTases_sf"/>
</dbReference>
<name>A0A2U1TY46_9GAMM</name>
<keyword evidence="2 4" id="KW-0808">Transferase</keyword>
<dbReference type="PANTHER" id="PTHR43861">
    <property type="entry name" value="TRANS-ACONITATE 2-METHYLTRANSFERASE-RELATED"/>
    <property type="match status" value="1"/>
</dbReference>
<dbReference type="GO" id="GO:0032259">
    <property type="term" value="P:methylation"/>
    <property type="evidence" value="ECO:0007669"/>
    <property type="project" value="UniProtKB-KW"/>
</dbReference>
<gene>
    <name evidence="4" type="ORF">B4923_05375</name>
</gene>
<comment type="caution">
    <text evidence="4">The sequence shown here is derived from an EMBL/GenBank/DDBJ whole genome shotgun (WGS) entry which is preliminary data.</text>
</comment>
<keyword evidence="1 4" id="KW-0489">Methyltransferase</keyword>
<dbReference type="Gene3D" id="3.40.50.150">
    <property type="entry name" value="Vaccinia Virus protein VP39"/>
    <property type="match status" value="1"/>
</dbReference>
<sequence>MENNKSIFTPSLLTKHENGPLTTNIYIEPASSATSKGLWGFQPTELSAIASCITALVSFYIAVHTVSKYRADKLQQQKIILRERKLTLANNAKEKIEKFYGPLNSLLEESRIIYSHFALKEKEKLKADGKYFRTLRYLIQNNSHDNNGLDTHDKELLLQIIDISDKIMLLIESNSGLVDNPELHTLLGKLIAHYRILKCAARGVLNKDNSDLEDIVFPLEINGALDSEIRKLQVIIEFDSKTKSEELKNNNIIFYDKKYIDYFKKTSSLDMSDIYNEVRSHFRPGTAILDAGCGVGRDTEYFIKHGYKVTPFDASKKMVYLCNQYPFAFCEQFHFNEIDYPPKFDLVWACASLLHLNEAEFVDASFRLYKSIKKGGIIYFSLKKKTQNTKSDKRDFYYHSSELITKIFSVELNMTLIKEWETYSNLSDSNDVFLNYIYKK</sequence>
<dbReference type="EMBL" id="QDKJ01000003">
    <property type="protein sequence ID" value="PWC14338.1"/>
    <property type="molecule type" value="Genomic_DNA"/>
</dbReference>
<accession>A0A2U1TY46</accession>
<evidence type="ECO:0000313" key="4">
    <source>
        <dbReference type="EMBL" id="PWC14338.1"/>
    </source>
</evidence>
<dbReference type="PANTHER" id="PTHR43861:SF1">
    <property type="entry name" value="TRANS-ACONITATE 2-METHYLTRANSFERASE"/>
    <property type="match status" value="1"/>
</dbReference>
<evidence type="ECO:0000313" key="5">
    <source>
        <dbReference type="Proteomes" id="UP000245138"/>
    </source>
</evidence>
<dbReference type="RefSeq" id="WP_109053336.1">
    <property type="nucleotide sequence ID" value="NZ_QDKJ01000003.1"/>
</dbReference>
<feature type="domain" description="Methyltransferase" evidence="3">
    <location>
        <begin position="288"/>
        <end position="376"/>
    </location>
</feature>
<dbReference type="Pfam" id="PF13649">
    <property type="entry name" value="Methyltransf_25"/>
    <property type="match status" value="1"/>
</dbReference>
<evidence type="ECO:0000259" key="3">
    <source>
        <dbReference type="Pfam" id="PF13649"/>
    </source>
</evidence>
<dbReference type="CDD" id="cd02440">
    <property type="entry name" value="AdoMet_MTases"/>
    <property type="match status" value="1"/>
</dbReference>
<dbReference type="InterPro" id="IPR041698">
    <property type="entry name" value="Methyltransf_25"/>
</dbReference>
<proteinExistence type="predicted"/>
<keyword evidence="5" id="KW-1185">Reference proteome</keyword>
<reference evidence="4 5" key="1">
    <citation type="submission" date="2018-04" db="EMBL/GenBank/DDBJ databases">
        <title>Brenneria corticis sp.nov.</title>
        <authorList>
            <person name="Li Y."/>
        </authorList>
    </citation>
    <scope>NUCLEOTIDE SEQUENCE [LARGE SCALE GENOMIC DNA]</scope>
    <source>
        <strain evidence="4 5">LMG 27715</strain>
    </source>
</reference>
<evidence type="ECO:0000256" key="2">
    <source>
        <dbReference type="ARBA" id="ARBA00022679"/>
    </source>
</evidence>
<dbReference type="GO" id="GO:0008168">
    <property type="term" value="F:methyltransferase activity"/>
    <property type="evidence" value="ECO:0007669"/>
    <property type="project" value="UniProtKB-KW"/>
</dbReference>
<dbReference type="Proteomes" id="UP000245138">
    <property type="component" value="Unassembled WGS sequence"/>
</dbReference>
<dbReference type="OrthoDB" id="9772751at2"/>
<evidence type="ECO:0000256" key="1">
    <source>
        <dbReference type="ARBA" id="ARBA00022603"/>
    </source>
</evidence>
<organism evidence="4 5">
    <name type="scientific">Brenneria roseae subsp. americana</name>
    <dbReference type="NCBI Taxonomy" id="1508507"/>
    <lineage>
        <taxon>Bacteria</taxon>
        <taxon>Pseudomonadati</taxon>
        <taxon>Pseudomonadota</taxon>
        <taxon>Gammaproteobacteria</taxon>
        <taxon>Enterobacterales</taxon>
        <taxon>Pectobacteriaceae</taxon>
        <taxon>Brenneria</taxon>
    </lineage>
</organism>
<protein>
    <submittedName>
        <fullName evidence="4">Class I SAM-dependent methyltransferase</fullName>
    </submittedName>
</protein>